<evidence type="ECO:0000313" key="2">
    <source>
        <dbReference type="EMBL" id="KAK8400411.1"/>
    </source>
</evidence>
<feature type="region of interest" description="Disordered" evidence="1">
    <location>
        <begin position="15"/>
        <end position="73"/>
    </location>
</feature>
<accession>A0AAW0UKM1</accession>
<name>A0AAW0UKM1_SCYPA</name>
<organism evidence="2 3">
    <name type="scientific">Scylla paramamosain</name>
    <name type="common">Mud crab</name>
    <dbReference type="NCBI Taxonomy" id="85552"/>
    <lineage>
        <taxon>Eukaryota</taxon>
        <taxon>Metazoa</taxon>
        <taxon>Ecdysozoa</taxon>
        <taxon>Arthropoda</taxon>
        <taxon>Crustacea</taxon>
        <taxon>Multicrustacea</taxon>
        <taxon>Malacostraca</taxon>
        <taxon>Eumalacostraca</taxon>
        <taxon>Eucarida</taxon>
        <taxon>Decapoda</taxon>
        <taxon>Pleocyemata</taxon>
        <taxon>Brachyura</taxon>
        <taxon>Eubrachyura</taxon>
        <taxon>Portunoidea</taxon>
        <taxon>Portunidae</taxon>
        <taxon>Portuninae</taxon>
        <taxon>Scylla</taxon>
    </lineage>
</organism>
<gene>
    <name evidence="2" type="ORF">O3P69_003235</name>
</gene>
<dbReference type="EMBL" id="JARAKH010000010">
    <property type="protein sequence ID" value="KAK8400411.1"/>
    <property type="molecule type" value="Genomic_DNA"/>
</dbReference>
<evidence type="ECO:0000256" key="1">
    <source>
        <dbReference type="SAM" id="MobiDB-lite"/>
    </source>
</evidence>
<feature type="compositionally biased region" description="Polar residues" evidence="1">
    <location>
        <begin position="40"/>
        <end position="52"/>
    </location>
</feature>
<dbReference type="Proteomes" id="UP001487740">
    <property type="component" value="Unassembled WGS sequence"/>
</dbReference>
<protein>
    <recommendedName>
        <fullName evidence="4">Secreted protein</fullName>
    </recommendedName>
</protein>
<keyword evidence="3" id="KW-1185">Reference proteome</keyword>
<evidence type="ECO:0008006" key="4">
    <source>
        <dbReference type="Google" id="ProtNLM"/>
    </source>
</evidence>
<sequence length="89" mass="9359">MAGAGGAAVVLVAPLALHTPTRSHTATSTSSPRISRDQDTVTASHSPPNTLSGPRRHTCHQARPPRCHSRLDPGEVCRFDHTGVMDSGL</sequence>
<feature type="compositionally biased region" description="Polar residues" evidence="1">
    <location>
        <begin position="20"/>
        <end position="33"/>
    </location>
</feature>
<proteinExistence type="predicted"/>
<comment type="caution">
    <text evidence="2">The sequence shown here is derived from an EMBL/GenBank/DDBJ whole genome shotgun (WGS) entry which is preliminary data.</text>
</comment>
<reference evidence="2 3" key="1">
    <citation type="submission" date="2023-03" db="EMBL/GenBank/DDBJ databases">
        <title>High-quality genome of Scylla paramamosain provides insights in environmental adaptation.</title>
        <authorList>
            <person name="Zhang L."/>
        </authorList>
    </citation>
    <scope>NUCLEOTIDE SEQUENCE [LARGE SCALE GENOMIC DNA]</scope>
    <source>
        <strain evidence="2">LZ_2023a</strain>
        <tissue evidence="2">Muscle</tissue>
    </source>
</reference>
<feature type="compositionally biased region" description="Basic residues" evidence="1">
    <location>
        <begin position="54"/>
        <end position="68"/>
    </location>
</feature>
<evidence type="ECO:0000313" key="3">
    <source>
        <dbReference type="Proteomes" id="UP001487740"/>
    </source>
</evidence>
<dbReference type="AlphaFoldDB" id="A0AAW0UKM1"/>